<dbReference type="AlphaFoldDB" id="A0A428N5M4"/>
<proteinExistence type="predicted"/>
<gene>
    <name evidence="2" type="ORF">D7Z54_09870</name>
</gene>
<dbReference type="Pfam" id="PF09861">
    <property type="entry name" value="Lar_N"/>
    <property type="match status" value="1"/>
</dbReference>
<comment type="caution">
    <text evidence="2">The sequence shown here is derived from an EMBL/GenBank/DDBJ whole genome shotgun (WGS) entry which is preliminary data.</text>
</comment>
<sequence length="430" mass="47626">MKTWDEFDLVIEGKLDYKFPLMYKIKQECRFRPINDVRKDLTEKIIQTKSYEMIKPKSRIAITVGSRGIDQLKTVIGTIVEKIKEQNADPFIVPAMGSHGGGDAIAQQKILASYGITEEQVGAPIISSMKVVEIGRLRDGTPLYCDQTAYMADGIIIVNRIKPHTSFRGEIESGLTKMMTIGLGKHKGATAFHQKGFESMGEMLTQAAPIYLKNAPITMGVALIENSIDKLSKLEVVEPNEWFKKEIDLLQNAWQRMPELPVNTIDVLVIDEMGKNISGAGMDPNIINRAGSPAFTPAPAPNINKIVVLDLTDESDGNAIGVGVADLITRRLVDKINLNDMYANAFTSTVLTGSRIPIPIKNDRDAIALAVKTSNKTQKINLVHIKNTLEISELWVSEDCLSEINEKRGVSILKESKIQFDDNGNLLNYE</sequence>
<keyword evidence="3" id="KW-1185">Reference proteome</keyword>
<dbReference type="RefSeq" id="WP_125555664.1">
    <property type="nucleotide sequence ID" value="NZ_RBVX01000007.1"/>
</dbReference>
<feature type="domain" description="LarA-like N-terminal" evidence="1">
    <location>
        <begin position="36"/>
        <end position="197"/>
    </location>
</feature>
<organism evidence="2 3">
    <name type="scientific">Salibacterium salarium</name>
    <dbReference type="NCBI Taxonomy" id="284579"/>
    <lineage>
        <taxon>Bacteria</taxon>
        <taxon>Bacillati</taxon>
        <taxon>Bacillota</taxon>
        <taxon>Bacilli</taxon>
        <taxon>Bacillales</taxon>
        <taxon>Bacillaceae</taxon>
    </lineage>
</organism>
<reference evidence="2 3" key="1">
    <citation type="submission" date="2018-10" db="EMBL/GenBank/DDBJ databases">
        <title>Draft genome sequence of Bacillus salarius IM0101, isolated from a hypersaline soil in Inner Mongolia, China.</title>
        <authorList>
            <person name="Yamprayoonswat W."/>
            <person name="Boonvisut S."/>
            <person name="Jumpathong W."/>
            <person name="Sittihan S."/>
            <person name="Ruangsuj P."/>
            <person name="Wanthongcharoen S."/>
            <person name="Thongpramul N."/>
            <person name="Pimmason S."/>
            <person name="Yu B."/>
            <person name="Yasawong M."/>
        </authorList>
    </citation>
    <scope>NUCLEOTIDE SEQUENCE [LARGE SCALE GENOMIC DNA]</scope>
    <source>
        <strain evidence="2 3">IM0101</strain>
    </source>
</reference>
<dbReference type="EMBL" id="RBVX01000007">
    <property type="protein sequence ID" value="RSL33608.1"/>
    <property type="molecule type" value="Genomic_DNA"/>
</dbReference>
<evidence type="ECO:0000313" key="3">
    <source>
        <dbReference type="Proteomes" id="UP000275076"/>
    </source>
</evidence>
<accession>A0A428N5M4</accession>
<dbReference type="Proteomes" id="UP000275076">
    <property type="component" value="Unassembled WGS sequence"/>
</dbReference>
<evidence type="ECO:0000313" key="2">
    <source>
        <dbReference type="EMBL" id="RSL33608.1"/>
    </source>
</evidence>
<protein>
    <submittedName>
        <fullName evidence="2">DUF2088 domain-containing protein</fullName>
    </submittedName>
</protein>
<dbReference type="OrthoDB" id="9788398at2"/>
<evidence type="ECO:0000259" key="1">
    <source>
        <dbReference type="Pfam" id="PF09861"/>
    </source>
</evidence>
<dbReference type="GO" id="GO:0050043">
    <property type="term" value="F:lactate racemase activity"/>
    <property type="evidence" value="ECO:0007669"/>
    <property type="project" value="InterPro"/>
</dbReference>
<name>A0A428N5M4_9BACI</name>
<dbReference type="Gene3D" id="3.40.50.11440">
    <property type="match status" value="1"/>
</dbReference>
<dbReference type="InterPro" id="IPR018657">
    <property type="entry name" value="LarA-like_N"/>
</dbReference>